<dbReference type="InterPro" id="IPR036770">
    <property type="entry name" value="Ankyrin_rpt-contain_sf"/>
</dbReference>
<evidence type="ECO:0000313" key="6">
    <source>
        <dbReference type="EMBL" id="TGJ82709.1"/>
    </source>
</evidence>
<dbReference type="InterPro" id="IPR027417">
    <property type="entry name" value="P-loop_NTPase"/>
</dbReference>
<proteinExistence type="predicted"/>
<dbReference type="EMBL" id="SKBN01000118">
    <property type="protein sequence ID" value="TGJ82709.1"/>
    <property type="molecule type" value="Genomic_DNA"/>
</dbReference>
<keyword evidence="1" id="KW-0677">Repeat</keyword>
<keyword evidence="2 3" id="KW-0040">ANK repeat</keyword>
<evidence type="ECO:0000313" key="7">
    <source>
        <dbReference type="Proteomes" id="UP000297716"/>
    </source>
</evidence>
<dbReference type="InterPro" id="IPR056884">
    <property type="entry name" value="NPHP3-like_N"/>
</dbReference>
<feature type="region of interest" description="Disordered" evidence="4">
    <location>
        <begin position="246"/>
        <end position="318"/>
    </location>
</feature>
<gene>
    <name evidence="6" type="ORF">E0Z10_g6062</name>
</gene>
<feature type="compositionally biased region" description="Basic and acidic residues" evidence="4">
    <location>
        <begin position="300"/>
        <end position="311"/>
    </location>
</feature>
<feature type="repeat" description="ANK" evidence="3">
    <location>
        <begin position="1343"/>
        <end position="1375"/>
    </location>
</feature>
<dbReference type="Pfam" id="PF24883">
    <property type="entry name" value="NPHP3_N"/>
    <property type="match status" value="1"/>
</dbReference>
<dbReference type="Pfam" id="PF12796">
    <property type="entry name" value="Ank_2"/>
    <property type="match status" value="2"/>
</dbReference>
<dbReference type="InterPro" id="IPR002110">
    <property type="entry name" value="Ankyrin_rpt"/>
</dbReference>
<feature type="repeat" description="ANK" evidence="3">
    <location>
        <begin position="1376"/>
        <end position="1408"/>
    </location>
</feature>
<dbReference type="GO" id="GO:0003723">
    <property type="term" value="F:RNA binding"/>
    <property type="evidence" value="ECO:0007669"/>
    <property type="project" value="TreeGrafter"/>
</dbReference>
<feature type="compositionally biased region" description="Pro residues" evidence="4">
    <location>
        <begin position="208"/>
        <end position="217"/>
    </location>
</feature>
<feature type="region of interest" description="Disordered" evidence="4">
    <location>
        <begin position="199"/>
        <end position="221"/>
    </location>
</feature>
<dbReference type="PROSITE" id="PS50297">
    <property type="entry name" value="ANK_REP_REGION"/>
    <property type="match status" value="4"/>
</dbReference>
<dbReference type="SUPFAM" id="SSF52540">
    <property type="entry name" value="P-loop containing nucleoside triphosphate hydrolases"/>
    <property type="match status" value="1"/>
</dbReference>
<dbReference type="PANTHER" id="PTHR24141:SF1">
    <property type="entry name" value="2-5A-DEPENDENT RIBONUCLEASE"/>
    <property type="match status" value="1"/>
</dbReference>
<dbReference type="Gene3D" id="1.25.40.20">
    <property type="entry name" value="Ankyrin repeat-containing domain"/>
    <property type="match status" value="2"/>
</dbReference>
<evidence type="ECO:0000256" key="1">
    <source>
        <dbReference type="ARBA" id="ARBA00022737"/>
    </source>
</evidence>
<evidence type="ECO:0000256" key="4">
    <source>
        <dbReference type="SAM" id="MobiDB-lite"/>
    </source>
</evidence>
<dbReference type="SMART" id="SM00248">
    <property type="entry name" value="ANK"/>
    <property type="match status" value="10"/>
</dbReference>
<keyword evidence="7" id="KW-1185">Reference proteome</keyword>
<evidence type="ECO:0000256" key="2">
    <source>
        <dbReference type="ARBA" id="ARBA00023043"/>
    </source>
</evidence>
<organism evidence="6 7">
    <name type="scientific">Xylaria hypoxylon</name>
    <dbReference type="NCBI Taxonomy" id="37992"/>
    <lineage>
        <taxon>Eukaryota</taxon>
        <taxon>Fungi</taxon>
        <taxon>Dikarya</taxon>
        <taxon>Ascomycota</taxon>
        <taxon>Pezizomycotina</taxon>
        <taxon>Sordariomycetes</taxon>
        <taxon>Xylariomycetidae</taxon>
        <taxon>Xylariales</taxon>
        <taxon>Xylariaceae</taxon>
        <taxon>Xylaria</taxon>
    </lineage>
</organism>
<dbReference type="PROSITE" id="PS50088">
    <property type="entry name" value="ANK_REPEAT"/>
    <property type="match status" value="4"/>
</dbReference>
<feature type="domain" description="Nephrocystin 3-like N-terminal" evidence="5">
    <location>
        <begin position="440"/>
        <end position="632"/>
    </location>
</feature>
<feature type="compositionally biased region" description="Basic and acidic residues" evidence="4">
    <location>
        <begin position="248"/>
        <end position="269"/>
    </location>
</feature>
<dbReference type="GO" id="GO:0006396">
    <property type="term" value="P:RNA processing"/>
    <property type="evidence" value="ECO:0007669"/>
    <property type="project" value="TreeGrafter"/>
</dbReference>
<dbReference type="OrthoDB" id="195446at2759"/>
<evidence type="ECO:0000256" key="3">
    <source>
        <dbReference type="PROSITE-ProRule" id="PRU00023"/>
    </source>
</evidence>
<protein>
    <recommendedName>
        <fullName evidence="5">Nephrocystin 3-like N-terminal domain-containing protein</fullName>
    </recommendedName>
</protein>
<evidence type="ECO:0000259" key="5">
    <source>
        <dbReference type="Pfam" id="PF24883"/>
    </source>
</evidence>
<feature type="repeat" description="ANK" evidence="3">
    <location>
        <begin position="1269"/>
        <end position="1301"/>
    </location>
</feature>
<dbReference type="Proteomes" id="UP000297716">
    <property type="component" value="Unassembled WGS sequence"/>
</dbReference>
<dbReference type="PANTHER" id="PTHR24141">
    <property type="entry name" value="2-5A-DEPENDENT RIBONUCLEASE"/>
    <property type="match status" value="1"/>
</dbReference>
<dbReference type="GO" id="GO:0004540">
    <property type="term" value="F:RNA nuclease activity"/>
    <property type="evidence" value="ECO:0007669"/>
    <property type="project" value="TreeGrafter"/>
</dbReference>
<sequence>MTVCIHGVWDKKNNDMTPASFIVLTCEVTSLHEFKTYKLKLEVDFVNATDNTDGTDGQRLMYNMSIVARGPQVISRYNKIKGSMKRERGVTEEIGADVIVKPGINLHHLSNQEWEAQYFEEAKSGELKDNMLERRYLYETERERYLDRLTPVVAFERRLDDRLRKSDGDAIRERRLWIDDRHVAEEFLGRERPRAWSTEHLHSHALPPSAPPPPKFPPDMRRVLDSQTAALPYKVTSPLSSETILSVPRDRLRDDMRRSSTAVRERRPSSDSSPPFTRSRPRSAFATPRPADEAYYGRTIGRERDMQRGQRSDGSVRPASHVVLLDNNGVIYRDEEPNIEYRYRHSSPGFPRRDYMPPMPMPPPPVPVYVSTPRVTASTAMRVLSPAKNATTPASAAVEPTAADELNEDIKIREKLLDFVCPHSPDLVHQNLARARAKDSGTWLFTLPMFEKWQKTNTVDDAYATQGSRSNCIWLSGNLGAGKTMLMSAVIDHLLANVETLSENKRKKTAILYYYFDHSLPPNPRDAIASLLRQLCSQKDIGPLPRFLADSLAAMKKAPGSKGDTSDTTTTNANGECPALKPVGDLIADFLSLQQRFDSVYICLDGLEECDDLVGLFELLIRLVTSSPSRLVISARPQIVQPGIVANIGSKDMVAILERHNAPDIRCYLETYTNQHEFLADMIGLEALPDHIKMLAKRSGGNFLAATAETAELNRLTTKFDINRHMDRSSISFPELFRQIWSRLNDQPLLHAMLAKRIFYWLSISRRALTLKELQQAIAIEPDKYRASQVLDQSERLSPPSLIEEVCMGFVRVNTVNNSIFTNPSALPFYFYQFDASFAAEAREHAAKCCVGFLNSEILSNGAFKSQKEYDQMDRKLPFSRYVSQYWGTHLNDFREGDMQEMAESLLGNVPLMDTMSQLLHVNRPAAGTRRRYDYYPSEFSGQHFGAYFCLEAAFRKWTSPQDWEAPKDSWGRKPLHVASISPALYSKHAIFNACKDDTFGLVVSAIGPPGRETSPTLNIDKKPLVIDKGDSNIEEYGKGFRCELVSTLPWTWGWTSDDTKQLTMRLPFTREEMTTLDNQGKTPLHHFIVEWSEDRFHVMLNTLFELQYPSDEGNDIGSDSSANEVELLPTLADCHGRTLLDYACMRNVVWATLVVTASTWSSENHSSAIVTAASGGHLLLLKHLLELTEQEFGTETLNLDLKAAVIEASKRGFTDVVSLLRQHGADLSKPEQDKQGMTALHYAAYGSYLETVRYLLAEGADPNYLNELGKSPLFCASESGNKGIVSLLIRSGASLDAVNSEGFSSLQLAARNGNLDVVKQILCFLEGGNRAAQSSSRHSGVESKSPLHFAAEYGHNDVVQLLLDEGLPCDSKDSDSRTPLSYACQAGLLPTVKLLLEQRVDVNTQDSTGRTPLSYAAAGGHPGVVAVLMEQSELDPNVIDSEARSPLIYAAQNGHEVVVMLLAVLGAEAEERAAIIRTNGEALSKLIKSPGCRKLINIDYSDNQDHTARDYLTQPENDKAIEFLDNMSVHVARGESQQPVIDQGQGPDVVMTNARSDIERDVQVSETTLRTENENAQEAGLDNLEAIVVVDKTRLTPLAEESEGAVGENNMRE</sequence>
<feature type="repeat" description="ANK" evidence="3">
    <location>
        <begin position="1236"/>
        <end position="1268"/>
    </location>
</feature>
<reference evidence="6 7" key="1">
    <citation type="submission" date="2019-03" db="EMBL/GenBank/DDBJ databases">
        <title>Draft genome sequence of Xylaria hypoxylon DSM 108379, a ubiquitous saprotrophic-parasitic fungi on hardwood.</title>
        <authorList>
            <person name="Buettner E."/>
            <person name="Leonhardt S."/>
            <person name="Gebauer A.M."/>
            <person name="Liers C."/>
            <person name="Hofrichter M."/>
            <person name="Kellner H."/>
        </authorList>
    </citation>
    <scope>NUCLEOTIDE SEQUENCE [LARGE SCALE GENOMIC DNA]</scope>
    <source>
        <strain evidence="6 7">DSM 108379</strain>
    </source>
</reference>
<dbReference type="SUPFAM" id="SSF48403">
    <property type="entry name" value="Ankyrin repeat"/>
    <property type="match status" value="2"/>
</dbReference>
<comment type="caution">
    <text evidence="6">The sequence shown here is derived from an EMBL/GenBank/DDBJ whole genome shotgun (WGS) entry which is preliminary data.</text>
</comment>
<dbReference type="Gene3D" id="3.40.50.300">
    <property type="entry name" value="P-loop containing nucleotide triphosphate hydrolases"/>
    <property type="match status" value="1"/>
</dbReference>
<name>A0A4Z0YEM4_9PEZI</name>
<dbReference type="STRING" id="37992.A0A4Z0YEM4"/>
<accession>A0A4Z0YEM4</accession>
<dbReference type="Pfam" id="PF00023">
    <property type="entry name" value="Ank"/>
    <property type="match status" value="2"/>
</dbReference>